<dbReference type="EMBL" id="LIAE01009914">
    <property type="protein sequence ID" value="PAV67498.1"/>
    <property type="molecule type" value="Genomic_DNA"/>
</dbReference>
<comment type="caution">
    <text evidence="1">The sequence shown here is derived from an EMBL/GenBank/DDBJ whole genome shotgun (WGS) entry which is preliminary data.</text>
</comment>
<gene>
    <name evidence="1" type="ORF">WR25_05829</name>
</gene>
<evidence type="ECO:0000313" key="2">
    <source>
        <dbReference type="Proteomes" id="UP000218231"/>
    </source>
</evidence>
<accession>A0A2A2K0Q1</accession>
<protein>
    <submittedName>
        <fullName evidence="1">Uncharacterized protein</fullName>
    </submittedName>
</protein>
<organism evidence="1 2">
    <name type="scientific">Diploscapter pachys</name>
    <dbReference type="NCBI Taxonomy" id="2018661"/>
    <lineage>
        <taxon>Eukaryota</taxon>
        <taxon>Metazoa</taxon>
        <taxon>Ecdysozoa</taxon>
        <taxon>Nematoda</taxon>
        <taxon>Chromadorea</taxon>
        <taxon>Rhabditida</taxon>
        <taxon>Rhabditina</taxon>
        <taxon>Rhabditomorpha</taxon>
        <taxon>Rhabditoidea</taxon>
        <taxon>Rhabditidae</taxon>
        <taxon>Diploscapter</taxon>
    </lineage>
</organism>
<proteinExistence type="predicted"/>
<keyword evidence="2" id="KW-1185">Reference proteome</keyword>
<reference evidence="1 2" key="1">
    <citation type="journal article" date="2017" name="Curr. Biol.">
        <title>Genome architecture and evolution of a unichromosomal asexual nematode.</title>
        <authorList>
            <person name="Fradin H."/>
            <person name="Zegar C."/>
            <person name="Gutwein M."/>
            <person name="Lucas J."/>
            <person name="Kovtun M."/>
            <person name="Corcoran D."/>
            <person name="Baugh L.R."/>
            <person name="Kiontke K."/>
            <person name="Gunsalus K."/>
            <person name="Fitch D.H."/>
            <person name="Piano F."/>
        </authorList>
    </citation>
    <scope>NUCLEOTIDE SEQUENCE [LARGE SCALE GENOMIC DNA]</scope>
    <source>
        <strain evidence="1">PF1309</strain>
    </source>
</reference>
<dbReference type="Proteomes" id="UP000218231">
    <property type="component" value="Unassembled WGS sequence"/>
</dbReference>
<dbReference type="AlphaFoldDB" id="A0A2A2K0Q1"/>
<name>A0A2A2K0Q1_9BILA</name>
<sequence>MLPMRSFARIVPATWPAAPTMRMTMVPHPTRAINNVRGSKNGGLCDAALARSKSLPAIKVSAVTISSGRIAVSHAPVVVIMAPRPSTATAMFEPPRLVGSMAKRPK</sequence>
<evidence type="ECO:0000313" key="1">
    <source>
        <dbReference type="EMBL" id="PAV67498.1"/>
    </source>
</evidence>